<dbReference type="GO" id="GO:0003677">
    <property type="term" value="F:DNA binding"/>
    <property type="evidence" value="ECO:0007669"/>
    <property type="project" value="UniProtKB-KW"/>
</dbReference>
<dbReference type="GeneID" id="69484195"/>
<evidence type="ECO:0000313" key="3">
    <source>
        <dbReference type="EMBL" id="HBH7044161.1"/>
    </source>
</evidence>
<dbReference type="Proteomes" id="UP000855471">
    <property type="component" value="Unassembled WGS sequence"/>
</dbReference>
<protein>
    <submittedName>
        <fullName evidence="2">Helix-turn-helix domain-containing protein</fullName>
    </submittedName>
</protein>
<organism evidence="2">
    <name type="scientific">Citrobacter freundii</name>
    <dbReference type="NCBI Taxonomy" id="546"/>
    <lineage>
        <taxon>Bacteria</taxon>
        <taxon>Pseudomonadati</taxon>
        <taxon>Pseudomonadota</taxon>
        <taxon>Gammaproteobacteria</taxon>
        <taxon>Enterobacterales</taxon>
        <taxon>Enterobacteriaceae</taxon>
        <taxon>Citrobacter</taxon>
        <taxon>Citrobacter freundii complex</taxon>
    </lineage>
</organism>
<name>A0A0D7LC31_CITFR</name>
<proteinExistence type="predicted"/>
<dbReference type="SUPFAM" id="SSF46894">
    <property type="entry name" value="C-terminal effector domain of the bipartite response regulators"/>
    <property type="match status" value="1"/>
</dbReference>
<sequence>MPVIDPVHFMYERNHFPSLTDKEFETLVLYCQMMNVQMVADYQNRKPDVIIRHLKSCRQKIGVESDFELYFIVINTFVNFERVFPELTSEQINILAAFSFYPKRSTIARRFGIYRCDIYDELIKIRNNLGIEDLESLRMLFFMKITVFL</sequence>
<dbReference type="GO" id="GO:0006355">
    <property type="term" value="P:regulation of DNA-templated transcription"/>
    <property type="evidence" value="ECO:0007669"/>
    <property type="project" value="InterPro"/>
</dbReference>
<evidence type="ECO:0000256" key="1">
    <source>
        <dbReference type="ARBA" id="ARBA00023125"/>
    </source>
</evidence>
<dbReference type="CDD" id="cd06170">
    <property type="entry name" value="LuxR_C_like"/>
    <property type="match status" value="1"/>
</dbReference>
<dbReference type="EMBL" id="DAESCB010000019">
    <property type="protein sequence ID" value="HBH7044161.1"/>
    <property type="molecule type" value="Genomic_DNA"/>
</dbReference>
<reference evidence="2" key="1">
    <citation type="journal article" date="2018" name="Genome Biol.">
        <title>SKESA: strategic k-mer extension for scrupulous assemblies.</title>
        <authorList>
            <person name="Souvorov A."/>
            <person name="Agarwala R."/>
            <person name="Lipman D.J."/>
        </authorList>
    </citation>
    <scope>NUCLEOTIDE SEQUENCE</scope>
    <source>
        <strain evidence="3">91871</strain>
        <strain evidence="2">O50</strain>
    </source>
</reference>
<keyword evidence="1" id="KW-0238">DNA-binding</keyword>
<reference evidence="2" key="2">
    <citation type="submission" date="2020-09" db="EMBL/GenBank/DDBJ databases">
        <authorList>
            <consortium name="NCBI Pathogen Detection Project"/>
        </authorList>
    </citation>
    <scope>NUCLEOTIDE SEQUENCE</scope>
    <source>
        <strain evidence="3">91871</strain>
        <strain evidence="2">O50</strain>
    </source>
</reference>
<dbReference type="InterPro" id="IPR036388">
    <property type="entry name" value="WH-like_DNA-bd_sf"/>
</dbReference>
<comment type="caution">
    <text evidence="2">The sequence shown here is derived from an EMBL/GenBank/DDBJ whole genome shotgun (WGS) entry which is preliminary data.</text>
</comment>
<dbReference type="EMBL" id="DACSXJ010000023">
    <property type="protein sequence ID" value="HAT3899052.1"/>
    <property type="molecule type" value="Genomic_DNA"/>
</dbReference>
<dbReference type="InterPro" id="IPR000792">
    <property type="entry name" value="Tscrpt_reg_LuxR_C"/>
</dbReference>
<dbReference type="AlphaFoldDB" id="A0A0D7LC31"/>
<dbReference type="InterPro" id="IPR016032">
    <property type="entry name" value="Sig_transdc_resp-reg_C-effctor"/>
</dbReference>
<accession>A0A0D7LC31</accession>
<dbReference type="Gene3D" id="1.10.10.10">
    <property type="entry name" value="Winged helix-like DNA-binding domain superfamily/Winged helix DNA-binding domain"/>
    <property type="match status" value="1"/>
</dbReference>
<dbReference type="OrthoDB" id="9862027at2"/>
<gene>
    <name evidence="2" type="ORF">I9Y29_003514</name>
    <name evidence="3" type="ORF">KV121_004283</name>
</gene>
<evidence type="ECO:0000313" key="2">
    <source>
        <dbReference type="EMBL" id="HAT3899052.1"/>
    </source>
</evidence>
<dbReference type="RefSeq" id="WP_001144045.1">
    <property type="nucleotide sequence ID" value="NZ_CP054280.1"/>
</dbReference>
<dbReference type="Proteomes" id="UP000885148">
    <property type="component" value="Unassembled WGS sequence"/>
</dbReference>